<dbReference type="Proteomes" id="UP000006753">
    <property type="component" value="Unassembled WGS sequence"/>
</dbReference>
<feature type="compositionally biased region" description="Polar residues" evidence="1">
    <location>
        <begin position="97"/>
        <end position="122"/>
    </location>
</feature>
<dbReference type="AlphaFoldDB" id="K1Y327"/>
<feature type="region of interest" description="Disordered" evidence="1">
    <location>
        <begin position="600"/>
        <end position="907"/>
    </location>
</feature>
<dbReference type="OrthoDB" id="2590867at2759"/>
<feature type="compositionally biased region" description="Basic and acidic residues" evidence="1">
    <location>
        <begin position="604"/>
        <end position="662"/>
    </location>
</feature>
<feature type="compositionally biased region" description="Low complexity" evidence="1">
    <location>
        <begin position="76"/>
        <end position="96"/>
    </location>
</feature>
<feature type="region of interest" description="Disordered" evidence="1">
    <location>
        <begin position="526"/>
        <end position="568"/>
    </location>
</feature>
<feature type="compositionally biased region" description="Polar residues" evidence="1">
    <location>
        <begin position="40"/>
        <end position="49"/>
    </location>
</feature>
<feature type="compositionally biased region" description="Basic and acidic residues" evidence="1">
    <location>
        <begin position="763"/>
        <end position="779"/>
    </location>
</feature>
<feature type="compositionally biased region" description="Polar residues" evidence="1">
    <location>
        <begin position="424"/>
        <end position="437"/>
    </location>
</feature>
<sequence length="907" mass="91005">MEKIKSLLLGSSKEKEKEAKDETGQPSSTHGGVTGAGSHFDNTSETQTTGIGGNHTAGHGNTPLSTAGSQPHPDAKSAAIAAAGLGSSQQTSGTSAIPTSHLASQSQSYPTESQTQNNNLGNAQIGSGSIGQSASLGLTGPDTTSSSANTNTTQAGHGSIGQSALSGLTGSDAGSAATTTSTQTGTMTPAMHVPGEWILEANTTRIPGPSVTGSSQTSGSHLVRDAALMGGAGGGAGALISGVASHREREMAGGHGSSTAAPGLGQSSGLGSGTGTSNTTSSTLPIRTHESTNPHGVSSGTGYGSRQEPSITGPNHVTRDTAALGTAGAVGAGVHHHDSHAGPTGLGQGSIPQSSTHGPHTTNAANLLDPRVNPSGLSGHEDAIKHSPNHGGGAEQADSHHRASEGLTGSAKALQETREGDHGNVTNTSGLGSSTARTGVPKSAVSSGLGASNTGAGVSHQSATSTGPAPHTAGPHSKDYQNVLDPRVTPLNAAAKGNEQTSTSSGQHYGRDAAVAGGVGTAAYAATQQHGSRGARDPAATQLDQQSTWAESGVPHSTTSTDQSGLTTHTSANEVTTDHSKDHHYGRDAAVAGGAAGAGAGAYEADRHSHEIDLKKAQKEAEKEHKAFKQAEKDYKHAEKQAAKDHKAAEKQAEKDYDKAEKEAEEAEKDAEKKKKAGFLSFLHRDKSKKYTKEEEDDFDRQEREHNASQQSHAGRNVAAGGAAGAAGTGALYELHHEQGKPAASEDPYATTSTNKTPLPDKPIGKDLGDHLHGADRNRGVAGSSGFAGEPGFGDGTTGADHGGLLHDHDPSKYSISHQQSGLTGAHGTSAFAGSSTGHQQSGHQQSGLASSQGHSGVTGSSGAVGSTGREFPLVGAGGNGHEKHDTGVANASGSGHDTATQPRGMF</sequence>
<keyword evidence="3" id="KW-1185">Reference proteome</keyword>
<evidence type="ECO:0000313" key="2">
    <source>
        <dbReference type="EMBL" id="EKD19544.1"/>
    </source>
</evidence>
<feature type="compositionally biased region" description="Basic and acidic residues" evidence="1">
    <location>
        <begin position="12"/>
        <end position="23"/>
    </location>
</feature>
<dbReference type="EMBL" id="JH921431">
    <property type="protein sequence ID" value="EKD19544.1"/>
    <property type="molecule type" value="Genomic_DNA"/>
</dbReference>
<reference evidence="2 3" key="1">
    <citation type="journal article" date="2012" name="BMC Genomics">
        <title>Sequencing the genome of Marssonina brunnea reveals fungus-poplar co-evolution.</title>
        <authorList>
            <person name="Zhu S."/>
            <person name="Cao Y.-Z."/>
            <person name="Jiang C."/>
            <person name="Tan B.-Y."/>
            <person name="Wang Z."/>
            <person name="Feng S."/>
            <person name="Zhang L."/>
            <person name="Su X.-H."/>
            <person name="Brejova B."/>
            <person name="Vinar T."/>
            <person name="Xu M."/>
            <person name="Wang M.-X."/>
            <person name="Zhang S.-G."/>
            <person name="Huang M.-R."/>
            <person name="Wu R."/>
            <person name="Zhou Y."/>
        </authorList>
    </citation>
    <scope>NUCLEOTIDE SEQUENCE [LARGE SCALE GENOMIC DNA]</scope>
    <source>
        <strain evidence="2 3">MB_m1</strain>
    </source>
</reference>
<feature type="region of interest" description="Disordered" evidence="1">
    <location>
        <begin position="1"/>
        <end position="189"/>
    </location>
</feature>
<feature type="compositionally biased region" description="Low complexity" evidence="1">
    <location>
        <begin position="123"/>
        <end position="153"/>
    </location>
</feature>
<feature type="compositionally biased region" description="Polar residues" evidence="1">
    <location>
        <begin position="814"/>
        <end position="823"/>
    </location>
</feature>
<dbReference type="HOGENOM" id="CLU_320056_0_0_1"/>
<name>K1Y327_MARBU</name>
<protein>
    <submittedName>
        <fullName evidence="2">Uncharacterized protein</fullName>
    </submittedName>
</protein>
<dbReference type="InParanoid" id="K1Y327"/>
<dbReference type="KEGG" id="mbe:MBM_02781"/>
<feature type="compositionally biased region" description="Polar residues" evidence="1">
    <location>
        <begin position="890"/>
        <end position="907"/>
    </location>
</feature>
<feature type="region of interest" description="Disordered" evidence="1">
    <location>
        <begin position="246"/>
        <end position="318"/>
    </location>
</feature>
<dbReference type="OMA" id="PMNVGRY"/>
<proteinExistence type="predicted"/>
<feature type="compositionally biased region" description="Polar residues" evidence="1">
    <location>
        <begin position="350"/>
        <end position="365"/>
    </location>
</feature>
<accession>K1Y327</accession>
<feature type="compositionally biased region" description="Polar residues" evidence="1">
    <location>
        <begin position="444"/>
        <end position="467"/>
    </location>
</feature>
<feature type="compositionally biased region" description="Low complexity" evidence="1">
    <location>
        <begin position="163"/>
        <end position="188"/>
    </location>
</feature>
<feature type="compositionally biased region" description="Basic and acidic residues" evidence="1">
    <location>
        <begin position="683"/>
        <end position="693"/>
    </location>
</feature>
<feature type="compositionally biased region" description="Polar residues" evidence="1">
    <location>
        <begin position="542"/>
        <end position="568"/>
    </location>
</feature>
<feature type="region of interest" description="Disordered" evidence="1">
    <location>
        <begin position="332"/>
        <end position="483"/>
    </location>
</feature>
<feature type="compositionally biased region" description="Low complexity" evidence="1">
    <location>
        <begin position="834"/>
        <end position="869"/>
    </location>
</feature>
<feature type="compositionally biased region" description="Low complexity" evidence="1">
    <location>
        <begin position="1"/>
        <end position="11"/>
    </location>
</feature>
<evidence type="ECO:0000313" key="3">
    <source>
        <dbReference type="Proteomes" id="UP000006753"/>
    </source>
</evidence>
<organism evidence="2 3">
    <name type="scientific">Marssonina brunnea f. sp. multigermtubi (strain MB_m1)</name>
    <name type="common">Marssonina leaf spot fungus</name>
    <dbReference type="NCBI Taxonomy" id="1072389"/>
    <lineage>
        <taxon>Eukaryota</taxon>
        <taxon>Fungi</taxon>
        <taxon>Dikarya</taxon>
        <taxon>Ascomycota</taxon>
        <taxon>Pezizomycotina</taxon>
        <taxon>Leotiomycetes</taxon>
        <taxon>Helotiales</taxon>
        <taxon>Drepanopezizaceae</taxon>
        <taxon>Drepanopeziza</taxon>
    </lineage>
</organism>
<gene>
    <name evidence="2" type="ORF">MBM_02781</name>
</gene>
<dbReference type="eggNOG" id="ENOG502SF71">
    <property type="taxonomic scope" value="Eukaryota"/>
</dbReference>
<feature type="compositionally biased region" description="Low complexity" evidence="1">
    <location>
        <begin position="275"/>
        <end position="284"/>
    </location>
</feature>
<evidence type="ECO:0000256" key="1">
    <source>
        <dbReference type="SAM" id="MobiDB-lite"/>
    </source>
</evidence>